<evidence type="ECO:0000256" key="2">
    <source>
        <dbReference type="ARBA" id="ARBA00004651"/>
    </source>
</evidence>
<dbReference type="PRINTS" id="PR00344">
    <property type="entry name" value="BCTRLSENSOR"/>
</dbReference>
<dbReference type="Proteomes" id="UP000484255">
    <property type="component" value="Unassembled WGS sequence"/>
</dbReference>
<dbReference type="Gene3D" id="3.30.450.220">
    <property type="entry name" value="LuxQ periplasmic domain, N-terminal subdomain"/>
    <property type="match status" value="1"/>
</dbReference>
<accession>A0A7C9TJ91</accession>
<protein>
    <recommendedName>
        <fullName evidence="3">histidine kinase</fullName>
        <ecNumber evidence="3">2.7.13.3</ecNumber>
    </recommendedName>
</protein>
<dbReference type="SMART" id="SM00304">
    <property type="entry name" value="HAMP"/>
    <property type="match status" value="1"/>
</dbReference>
<dbReference type="Pfam" id="PF02518">
    <property type="entry name" value="HATPase_c"/>
    <property type="match status" value="1"/>
</dbReference>
<keyword evidence="5" id="KW-0597">Phosphoprotein</keyword>
<evidence type="ECO:0000259" key="13">
    <source>
        <dbReference type="PROSITE" id="PS50109"/>
    </source>
</evidence>
<dbReference type="AlphaFoldDB" id="A0A7C9TJ91"/>
<dbReference type="PROSITE" id="PS50885">
    <property type="entry name" value="HAMP"/>
    <property type="match status" value="1"/>
</dbReference>
<dbReference type="Pfam" id="PF00672">
    <property type="entry name" value="HAMP"/>
    <property type="match status" value="1"/>
</dbReference>
<keyword evidence="10 12" id="KW-0472">Membrane</keyword>
<dbReference type="EMBL" id="JAAGOH010000012">
    <property type="protein sequence ID" value="NDY91840.1"/>
    <property type="molecule type" value="Genomic_DNA"/>
</dbReference>
<evidence type="ECO:0000256" key="9">
    <source>
        <dbReference type="ARBA" id="ARBA00022989"/>
    </source>
</evidence>
<feature type="region of interest" description="Disordered" evidence="11">
    <location>
        <begin position="712"/>
        <end position="735"/>
    </location>
</feature>
<comment type="catalytic activity">
    <reaction evidence="1">
        <text>ATP + protein L-histidine = ADP + protein N-phospho-L-histidine.</text>
        <dbReference type="EC" id="2.7.13.3"/>
    </reaction>
</comment>
<comment type="subcellular location">
    <subcellularLocation>
        <location evidence="2">Cell membrane</location>
        <topology evidence="2">Multi-pass membrane protein</topology>
    </subcellularLocation>
</comment>
<name>A0A7C9TJ91_9BURK</name>
<evidence type="ECO:0000256" key="6">
    <source>
        <dbReference type="ARBA" id="ARBA00022679"/>
    </source>
</evidence>
<dbReference type="Pfam" id="PF17202">
    <property type="entry name" value="sCache_3_3"/>
    <property type="match status" value="1"/>
</dbReference>
<dbReference type="InterPro" id="IPR029151">
    <property type="entry name" value="Sensor-like_sf"/>
</dbReference>
<feature type="region of interest" description="Disordered" evidence="11">
    <location>
        <begin position="284"/>
        <end position="308"/>
    </location>
</feature>
<dbReference type="Gene3D" id="3.30.565.10">
    <property type="entry name" value="Histidine kinase-like ATPase, C-terminal domain"/>
    <property type="match status" value="1"/>
</dbReference>
<evidence type="ECO:0000313" key="16">
    <source>
        <dbReference type="Proteomes" id="UP000484255"/>
    </source>
</evidence>
<dbReference type="InterPro" id="IPR005467">
    <property type="entry name" value="His_kinase_dom"/>
</dbReference>
<dbReference type="SMART" id="SM00388">
    <property type="entry name" value="HisKA"/>
    <property type="match status" value="1"/>
</dbReference>
<feature type="transmembrane region" description="Helical" evidence="12">
    <location>
        <begin position="373"/>
        <end position="398"/>
    </location>
</feature>
<dbReference type="EC" id="2.7.13.3" evidence="3"/>
<dbReference type="Gene3D" id="1.10.287.130">
    <property type="match status" value="1"/>
</dbReference>
<dbReference type="SUPFAM" id="SSF47384">
    <property type="entry name" value="Homodimeric domain of signal transducing histidine kinase"/>
    <property type="match status" value="1"/>
</dbReference>
<dbReference type="Pfam" id="PF00512">
    <property type="entry name" value="HisKA"/>
    <property type="match status" value="1"/>
</dbReference>
<dbReference type="SUPFAM" id="SSF55874">
    <property type="entry name" value="ATPase domain of HSP90 chaperone/DNA topoisomerase II/histidine kinase"/>
    <property type="match status" value="1"/>
</dbReference>
<feature type="transmembrane region" description="Helical" evidence="12">
    <location>
        <begin position="26"/>
        <end position="48"/>
    </location>
</feature>
<keyword evidence="6" id="KW-0808">Transferase</keyword>
<dbReference type="GO" id="GO:0005886">
    <property type="term" value="C:plasma membrane"/>
    <property type="evidence" value="ECO:0007669"/>
    <property type="project" value="UniProtKB-SubCell"/>
</dbReference>
<dbReference type="SMART" id="SM00387">
    <property type="entry name" value="HATPase_c"/>
    <property type="match status" value="1"/>
</dbReference>
<dbReference type="InterPro" id="IPR003661">
    <property type="entry name" value="HisK_dim/P_dom"/>
</dbReference>
<keyword evidence="8" id="KW-0418">Kinase</keyword>
<dbReference type="PANTHER" id="PTHR43065">
    <property type="entry name" value="SENSOR HISTIDINE KINASE"/>
    <property type="match status" value="1"/>
</dbReference>
<keyword evidence="16" id="KW-1185">Reference proteome</keyword>
<dbReference type="PROSITE" id="PS50109">
    <property type="entry name" value="HIS_KIN"/>
    <property type="match status" value="1"/>
</dbReference>
<dbReference type="PANTHER" id="PTHR43065:SF22">
    <property type="entry name" value="HISTIDINE KINASE"/>
    <property type="match status" value="1"/>
</dbReference>
<dbReference type="InterPro" id="IPR036097">
    <property type="entry name" value="HisK_dim/P_sf"/>
</dbReference>
<dbReference type="GO" id="GO:0000155">
    <property type="term" value="F:phosphorelay sensor kinase activity"/>
    <property type="evidence" value="ECO:0007669"/>
    <property type="project" value="InterPro"/>
</dbReference>
<feature type="compositionally biased region" description="Low complexity" evidence="11">
    <location>
        <begin position="284"/>
        <end position="305"/>
    </location>
</feature>
<dbReference type="InterPro" id="IPR003660">
    <property type="entry name" value="HAMP_dom"/>
</dbReference>
<keyword evidence="7 12" id="KW-0812">Transmembrane</keyword>
<dbReference type="InterPro" id="IPR043056">
    <property type="entry name" value="LuxQ-periplasm_N"/>
</dbReference>
<dbReference type="RefSeq" id="WP_163457693.1">
    <property type="nucleotide sequence ID" value="NZ_JAAGOH010000012.1"/>
</dbReference>
<feature type="domain" description="HAMP" evidence="14">
    <location>
        <begin position="399"/>
        <end position="452"/>
    </location>
</feature>
<dbReference type="InterPro" id="IPR004358">
    <property type="entry name" value="Sig_transdc_His_kin-like_C"/>
</dbReference>
<dbReference type="SUPFAM" id="SSF158472">
    <property type="entry name" value="HAMP domain-like"/>
    <property type="match status" value="1"/>
</dbReference>
<dbReference type="InterPro" id="IPR036890">
    <property type="entry name" value="HATPase_C_sf"/>
</dbReference>
<comment type="caution">
    <text evidence="15">The sequence shown here is derived from an EMBL/GenBank/DDBJ whole genome shotgun (WGS) entry which is preliminary data.</text>
</comment>
<dbReference type="InterPro" id="IPR003594">
    <property type="entry name" value="HATPase_dom"/>
</dbReference>
<dbReference type="Gene3D" id="6.10.340.10">
    <property type="match status" value="1"/>
</dbReference>
<dbReference type="InterPro" id="IPR033463">
    <property type="entry name" value="sCache_3"/>
</dbReference>
<evidence type="ECO:0000256" key="5">
    <source>
        <dbReference type="ARBA" id="ARBA00022553"/>
    </source>
</evidence>
<sequence length="735" mass="78755">MLLTEQAPGQRRRSGRLARLPIRSKLLMLVLVPLGVVLPLLGLLLLGWSSVALDRLLVAKVRADLAVAHGYFERLQARVGASTRAVAESHALHLALDQALDPGRPPPPGRAANALPPLPELLAHWREREGLDFAQLLGPDGRPLAHDAGLDLPALPLPAGQDGPAAAQLVVLSPQAQAALPPALRARVAVALRPTDGAQPSARTQEDRALLLLARVPVRPQPGGAVRGHLLAGVLLNRNLDFIDQLNDIVYPAGSLPWGSHGTATLFLDDVRVSTNVRLFGQTEASAAPEDAPGARAAGSSARPPTGERAIGTRVSATVRQAVLDRGDTWLDRAFVVNAWYVSGYLPLADAQGQRVGMLYVGFLERPFTWLKYGVLAGIGLVFFLVMTGAAWVCLRWARRIAHPLERMNAVMQQVEDGQGGARVGPVGDADEIGHLAAHLDHLLDVVADKTAALERWNAALDAKVAERTRELQERTHTLQERTDELQATQRQLLRQEKLAAVGQLTASIAHEVNNPIAVIQGNLDLARELLGAQARPVQAELDLIDRQIERMRLIVTRLLQFARPGDYAGYVEAVDLAQALDDALVLAGHHLSQHGIAVQRRDGATRPAPLNRQELQQVLVNLLVNAAQAMPTGGALSLETADWGAHGVVLRVADTGPGLPADLLDRPFQPFSTRKPEGTGLGLWISHSLLERYGGELRAANRPGGGAELSVWLPGEGTTPASVTDPTPADPDKP</sequence>
<evidence type="ECO:0000256" key="12">
    <source>
        <dbReference type="SAM" id="Phobius"/>
    </source>
</evidence>
<dbReference type="CDD" id="cd06225">
    <property type="entry name" value="HAMP"/>
    <property type="match status" value="1"/>
</dbReference>
<evidence type="ECO:0000256" key="11">
    <source>
        <dbReference type="SAM" id="MobiDB-lite"/>
    </source>
</evidence>
<evidence type="ECO:0000256" key="3">
    <source>
        <dbReference type="ARBA" id="ARBA00012438"/>
    </source>
</evidence>
<evidence type="ECO:0000256" key="4">
    <source>
        <dbReference type="ARBA" id="ARBA00022475"/>
    </source>
</evidence>
<feature type="domain" description="Histidine kinase" evidence="13">
    <location>
        <begin position="508"/>
        <end position="718"/>
    </location>
</feature>
<keyword evidence="9 12" id="KW-1133">Transmembrane helix</keyword>
<dbReference type="CDD" id="cd00082">
    <property type="entry name" value="HisKA"/>
    <property type="match status" value="1"/>
</dbReference>
<dbReference type="SUPFAM" id="SSF103190">
    <property type="entry name" value="Sensory domain-like"/>
    <property type="match status" value="1"/>
</dbReference>
<evidence type="ECO:0000313" key="15">
    <source>
        <dbReference type="EMBL" id="NDY91840.1"/>
    </source>
</evidence>
<evidence type="ECO:0000256" key="1">
    <source>
        <dbReference type="ARBA" id="ARBA00000085"/>
    </source>
</evidence>
<proteinExistence type="predicted"/>
<reference evidence="15 16" key="1">
    <citation type="submission" date="2020-02" db="EMBL/GenBank/DDBJ databases">
        <title>Ideonella bacterium strain TBM-1.</title>
        <authorList>
            <person name="Chen W.-M."/>
        </authorList>
    </citation>
    <scope>NUCLEOTIDE SEQUENCE [LARGE SCALE GENOMIC DNA]</scope>
    <source>
        <strain evidence="15 16">TBM-1</strain>
    </source>
</reference>
<evidence type="ECO:0000256" key="10">
    <source>
        <dbReference type="ARBA" id="ARBA00023136"/>
    </source>
</evidence>
<keyword evidence="4" id="KW-1003">Cell membrane</keyword>
<organism evidence="15 16">
    <name type="scientific">Ideonella livida</name>
    <dbReference type="NCBI Taxonomy" id="2707176"/>
    <lineage>
        <taxon>Bacteria</taxon>
        <taxon>Pseudomonadati</taxon>
        <taxon>Pseudomonadota</taxon>
        <taxon>Betaproteobacteria</taxon>
        <taxon>Burkholderiales</taxon>
        <taxon>Sphaerotilaceae</taxon>
        <taxon>Ideonella</taxon>
    </lineage>
</organism>
<evidence type="ECO:0000256" key="8">
    <source>
        <dbReference type="ARBA" id="ARBA00022777"/>
    </source>
</evidence>
<evidence type="ECO:0000259" key="14">
    <source>
        <dbReference type="PROSITE" id="PS50885"/>
    </source>
</evidence>
<gene>
    <name evidence="15" type="ORF">G3A44_11650</name>
</gene>
<evidence type="ECO:0000256" key="7">
    <source>
        <dbReference type="ARBA" id="ARBA00022692"/>
    </source>
</evidence>